<name>Q0ASF1_MARMM</name>
<dbReference type="eggNOG" id="COG1506">
    <property type="taxonomic scope" value="Bacteria"/>
</dbReference>
<sequence precursor="true">MVRLSGLFMMLCMAVGAAHAQPPVPSIDDYAAMANMSSVSISPNGEKLVFISGESRAERSIVIYSLTGGAPFVIDGGDDQVLASVTWANDENLLVTYSERRDLAGAGERADVFRTYVVRADGSGNWELAIDAAMANRDMSDPDSMLVWLPVLQDNRGSRTGGDSVERAVGLFRQEFTRDRARRRVFIGDGGFNYLLNANNEPVVRYAFDDGEFELWSNLDDSGWERVYAENLTRERFRFGARRSDSWVGRMTNMAGLDATGQYGYFSSRVNNDRSAVFRFNFQTNEIEGPVVQSDLADVGGFIRDWRTNAVIGVRWAEERQHVEYFDETFANIQTQLEGYFPDSNVSITSWDEGFTKVVISISGGQTSRSYYLLDRNTGQMAFLSGAYSRIPDEAIAPVEVVHYTARDGLELFGYLTTPPGREASDLPLVMMPHGGPQARDNYGFDPWAQFLAARGYAVFQPQFRGSDGFGRNFITMAHGEWGRTMQDDVSDAVLHLVETGVAARDRVCLFGWSYGGYAALAGATLTPELYRCTIAGAPVSDVFEMMEYETGRFRGASVTYWAEYIGDWRSETEYITRISPALNASDVQAPMMIIHGTDDLIVPFEQAELMAAAMEAAGKPYELVAIQDGPHQSYRMTVDNSRELYTALERFLFEHNPPDPR</sequence>
<dbReference type="Pfam" id="PF00326">
    <property type="entry name" value="Peptidase_S9"/>
    <property type="match status" value="1"/>
</dbReference>
<evidence type="ECO:0000313" key="5">
    <source>
        <dbReference type="Proteomes" id="UP000001964"/>
    </source>
</evidence>
<feature type="signal peptide" evidence="2">
    <location>
        <begin position="1"/>
        <end position="20"/>
    </location>
</feature>
<dbReference type="Proteomes" id="UP000001964">
    <property type="component" value="Chromosome"/>
</dbReference>
<dbReference type="Gene3D" id="3.40.50.1820">
    <property type="entry name" value="alpha/beta hydrolase"/>
    <property type="match status" value="1"/>
</dbReference>
<dbReference type="EMBL" id="CP000449">
    <property type="protein sequence ID" value="ABI64786.1"/>
    <property type="molecule type" value="Genomic_DNA"/>
</dbReference>
<dbReference type="HOGENOM" id="CLU_008615_3_1_5"/>
<reference evidence="4 5" key="1">
    <citation type="submission" date="2006-08" db="EMBL/GenBank/DDBJ databases">
        <title>Complete sequence of Maricaulis maris MCS10.</title>
        <authorList>
            <consortium name="US DOE Joint Genome Institute"/>
            <person name="Copeland A."/>
            <person name="Lucas S."/>
            <person name="Lapidus A."/>
            <person name="Barry K."/>
            <person name="Detter J.C."/>
            <person name="Glavina del Rio T."/>
            <person name="Hammon N."/>
            <person name="Israni S."/>
            <person name="Dalin E."/>
            <person name="Tice H."/>
            <person name="Pitluck S."/>
            <person name="Saunders E."/>
            <person name="Brettin T."/>
            <person name="Bruce D."/>
            <person name="Han C."/>
            <person name="Tapia R."/>
            <person name="Gilna P."/>
            <person name="Schmutz J."/>
            <person name="Larimer F."/>
            <person name="Land M."/>
            <person name="Hauser L."/>
            <person name="Kyrpides N."/>
            <person name="Mikhailova N."/>
            <person name="Viollier P."/>
            <person name="Stephens C."/>
            <person name="Richardson P."/>
        </authorList>
    </citation>
    <scope>NUCLEOTIDE SEQUENCE [LARGE SCALE GENOMIC DNA]</scope>
    <source>
        <strain evidence="4 5">MCS10</strain>
    </source>
</reference>
<dbReference type="InterPro" id="IPR029058">
    <property type="entry name" value="AB_hydrolase_fold"/>
</dbReference>
<dbReference type="SUPFAM" id="SSF53474">
    <property type="entry name" value="alpha/beta-Hydrolases"/>
    <property type="match status" value="1"/>
</dbReference>
<dbReference type="MEROPS" id="S09.A77"/>
<dbReference type="InterPro" id="IPR011042">
    <property type="entry name" value="6-blade_b-propeller_TolB-like"/>
</dbReference>
<dbReference type="RefSeq" id="WP_011642433.1">
    <property type="nucleotide sequence ID" value="NC_008347.1"/>
</dbReference>
<evidence type="ECO:0000256" key="1">
    <source>
        <dbReference type="ARBA" id="ARBA00022801"/>
    </source>
</evidence>
<evidence type="ECO:0000256" key="2">
    <source>
        <dbReference type="SAM" id="SignalP"/>
    </source>
</evidence>
<dbReference type="PANTHER" id="PTHR42776">
    <property type="entry name" value="SERINE PEPTIDASE S9 FAMILY MEMBER"/>
    <property type="match status" value="1"/>
</dbReference>
<gene>
    <name evidence="4" type="ordered locus">Mmar10_0493</name>
</gene>
<keyword evidence="2" id="KW-0732">Signal</keyword>
<keyword evidence="1" id="KW-0378">Hydrolase</keyword>
<dbReference type="GO" id="GO:0006508">
    <property type="term" value="P:proteolysis"/>
    <property type="evidence" value="ECO:0007669"/>
    <property type="project" value="InterPro"/>
</dbReference>
<dbReference type="KEGG" id="mmr:Mmar10_0493"/>
<dbReference type="AlphaFoldDB" id="Q0ASF1"/>
<organism evidence="4 5">
    <name type="scientific">Maricaulis maris (strain MCS10)</name>
    <name type="common">Caulobacter maris</name>
    <dbReference type="NCBI Taxonomy" id="394221"/>
    <lineage>
        <taxon>Bacteria</taxon>
        <taxon>Pseudomonadati</taxon>
        <taxon>Pseudomonadota</taxon>
        <taxon>Alphaproteobacteria</taxon>
        <taxon>Maricaulales</taxon>
        <taxon>Maricaulaceae</taxon>
        <taxon>Maricaulis</taxon>
    </lineage>
</organism>
<dbReference type="SUPFAM" id="SSF82171">
    <property type="entry name" value="DPP6 N-terminal domain-like"/>
    <property type="match status" value="1"/>
</dbReference>
<protein>
    <submittedName>
        <fullName evidence="4">Peptidase S9, prolyl oligopeptidase active site domain protein</fullName>
    </submittedName>
</protein>
<evidence type="ECO:0000259" key="3">
    <source>
        <dbReference type="Pfam" id="PF00326"/>
    </source>
</evidence>
<proteinExistence type="predicted"/>
<accession>Q0ASF1</accession>
<keyword evidence="5" id="KW-1185">Reference proteome</keyword>
<feature type="domain" description="Peptidase S9 prolyl oligopeptidase catalytic" evidence="3">
    <location>
        <begin position="446"/>
        <end position="655"/>
    </location>
</feature>
<dbReference type="OrthoDB" id="128799at2"/>
<dbReference type="Gene3D" id="2.120.10.30">
    <property type="entry name" value="TolB, C-terminal domain"/>
    <property type="match status" value="1"/>
</dbReference>
<dbReference type="InterPro" id="IPR001375">
    <property type="entry name" value="Peptidase_S9_cat"/>
</dbReference>
<dbReference type="GO" id="GO:0004252">
    <property type="term" value="F:serine-type endopeptidase activity"/>
    <property type="evidence" value="ECO:0007669"/>
    <property type="project" value="TreeGrafter"/>
</dbReference>
<evidence type="ECO:0000313" key="4">
    <source>
        <dbReference type="EMBL" id="ABI64786.1"/>
    </source>
</evidence>
<dbReference type="STRING" id="394221.Mmar10_0493"/>
<dbReference type="PANTHER" id="PTHR42776:SF27">
    <property type="entry name" value="DIPEPTIDYL PEPTIDASE FAMILY MEMBER 6"/>
    <property type="match status" value="1"/>
</dbReference>
<feature type="chain" id="PRO_5004168690" evidence="2">
    <location>
        <begin position="21"/>
        <end position="662"/>
    </location>
</feature>